<dbReference type="InterPro" id="IPR036259">
    <property type="entry name" value="MFS_trans_sf"/>
</dbReference>
<protein>
    <submittedName>
        <fullName evidence="2">Uncharacterized protein</fullName>
    </submittedName>
</protein>
<reference evidence="2" key="2">
    <citation type="submission" date="2021-09" db="EMBL/GenBank/DDBJ databases">
        <authorList>
            <person name="Jia N."/>
            <person name="Wang J."/>
            <person name="Shi W."/>
            <person name="Du L."/>
            <person name="Sun Y."/>
            <person name="Zhan W."/>
            <person name="Jiang J."/>
            <person name="Wang Q."/>
            <person name="Zhang B."/>
            <person name="Ji P."/>
            <person name="Sakyi L.B."/>
            <person name="Cui X."/>
            <person name="Yuan T."/>
            <person name="Jiang B."/>
            <person name="Yang W."/>
            <person name="Lam T.T.-Y."/>
            <person name="Chang Q."/>
            <person name="Ding S."/>
            <person name="Wang X."/>
            <person name="Zhu J."/>
            <person name="Ruan X."/>
            <person name="Zhao L."/>
            <person name="Wei J."/>
            <person name="Que T."/>
            <person name="Du C."/>
            <person name="Cheng J."/>
            <person name="Dai P."/>
            <person name="Han X."/>
            <person name="Huang E."/>
            <person name="Gao Y."/>
            <person name="Liu J."/>
            <person name="Shao H."/>
            <person name="Ye R."/>
            <person name="Li L."/>
            <person name="Wei W."/>
            <person name="Wang X."/>
            <person name="Wang C."/>
            <person name="Huo Q."/>
            <person name="Li W."/>
            <person name="Guo W."/>
            <person name="Chen H."/>
            <person name="Chen S."/>
            <person name="Zhou L."/>
            <person name="Zhou L."/>
            <person name="Ni X."/>
            <person name="Tian J."/>
            <person name="Zhou Y."/>
            <person name="Sheng Y."/>
            <person name="Liu T."/>
            <person name="Pan Y."/>
            <person name="Xia L."/>
            <person name="Li J."/>
            <person name="Zhao F."/>
            <person name="Cao W."/>
        </authorList>
    </citation>
    <scope>NUCLEOTIDE SEQUENCE</scope>
    <source>
        <strain evidence="2">Rsan-2018</strain>
        <tissue evidence="2">Larvae</tissue>
    </source>
</reference>
<dbReference type="Gene3D" id="1.20.1250.20">
    <property type="entry name" value="MFS general substrate transporter like domains"/>
    <property type="match status" value="1"/>
</dbReference>
<dbReference type="Proteomes" id="UP000821837">
    <property type="component" value="Chromosome 1"/>
</dbReference>
<feature type="region of interest" description="Disordered" evidence="1">
    <location>
        <begin position="93"/>
        <end position="114"/>
    </location>
</feature>
<evidence type="ECO:0000256" key="1">
    <source>
        <dbReference type="SAM" id="MobiDB-lite"/>
    </source>
</evidence>
<evidence type="ECO:0000313" key="3">
    <source>
        <dbReference type="Proteomes" id="UP000821837"/>
    </source>
</evidence>
<comment type="caution">
    <text evidence="2">The sequence shown here is derived from an EMBL/GenBank/DDBJ whole genome shotgun (WGS) entry which is preliminary data.</text>
</comment>
<dbReference type="SUPFAM" id="SSF103473">
    <property type="entry name" value="MFS general substrate transporter"/>
    <property type="match status" value="1"/>
</dbReference>
<organism evidence="2 3">
    <name type="scientific">Rhipicephalus sanguineus</name>
    <name type="common">Brown dog tick</name>
    <name type="synonym">Ixodes sanguineus</name>
    <dbReference type="NCBI Taxonomy" id="34632"/>
    <lineage>
        <taxon>Eukaryota</taxon>
        <taxon>Metazoa</taxon>
        <taxon>Ecdysozoa</taxon>
        <taxon>Arthropoda</taxon>
        <taxon>Chelicerata</taxon>
        <taxon>Arachnida</taxon>
        <taxon>Acari</taxon>
        <taxon>Parasitiformes</taxon>
        <taxon>Ixodida</taxon>
        <taxon>Ixodoidea</taxon>
        <taxon>Ixodidae</taxon>
        <taxon>Rhipicephalinae</taxon>
        <taxon>Rhipicephalus</taxon>
        <taxon>Rhipicephalus</taxon>
    </lineage>
</organism>
<name>A0A9D4QG22_RHISA</name>
<dbReference type="EMBL" id="JABSTV010001245">
    <property type="protein sequence ID" value="KAH7981838.1"/>
    <property type="molecule type" value="Genomic_DNA"/>
</dbReference>
<dbReference type="AlphaFoldDB" id="A0A9D4QG22"/>
<gene>
    <name evidence="2" type="ORF">HPB52_001257</name>
</gene>
<sequence length="114" mass="12515">MGLIAAHCVCVVQMSELYPTRLRTTAMGFTITTSRIGAILAPFTKELGVVFFPWVPKVVDITGCACLILVSLPLPETFNEPLPDTLHDIKKARKDKKDKNAVDSYVAAEAQPLR</sequence>
<dbReference type="VEuPathDB" id="VectorBase:RSAN_030228"/>
<proteinExistence type="predicted"/>
<evidence type="ECO:0000313" key="2">
    <source>
        <dbReference type="EMBL" id="KAH7981838.1"/>
    </source>
</evidence>
<accession>A0A9D4QG22</accession>
<reference evidence="2" key="1">
    <citation type="journal article" date="2020" name="Cell">
        <title>Large-Scale Comparative Analyses of Tick Genomes Elucidate Their Genetic Diversity and Vector Capacities.</title>
        <authorList>
            <consortium name="Tick Genome and Microbiome Consortium (TIGMIC)"/>
            <person name="Jia N."/>
            <person name="Wang J."/>
            <person name="Shi W."/>
            <person name="Du L."/>
            <person name="Sun Y."/>
            <person name="Zhan W."/>
            <person name="Jiang J.F."/>
            <person name="Wang Q."/>
            <person name="Zhang B."/>
            <person name="Ji P."/>
            <person name="Bell-Sakyi L."/>
            <person name="Cui X.M."/>
            <person name="Yuan T.T."/>
            <person name="Jiang B.G."/>
            <person name="Yang W.F."/>
            <person name="Lam T.T."/>
            <person name="Chang Q.C."/>
            <person name="Ding S.J."/>
            <person name="Wang X.J."/>
            <person name="Zhu J.G."/>
            <person name="Ruan X.D."/>
            <person name="Zhao L."/>
            <person name="Wei J.T."/>
            <person name="Ye R.Z."/>
            <person name="Que T.C."/>
            <person name="Du C.H."/>
            <person name="Zhou Y.H."/>
            <person name="Cheng J.X."/>
            <person name="Dai P.F."/>
            <person name="Guo W.B."/>
            <person name="Han X.H."/>
            <person name="Huang E.J."/>
            <person name="Li L.F."/>
            <person name="Wei W."/>
            <person name="Gao Y.C."/>
            <person name="Liu J.Z."/>
            <person name="Shao H.Z."/>
            <person name="Wang X."/>
            <person name="Wang C.C."/>
            <person name="Yang T.C."/>
            <person name="Huo Q.B."/>
            <person name="Li W."/>
            <person name="Chen H.Y."/>
            <person name="Chen S.E."/>
            <person name="Zhou L.G."/>
            <person name="Ni X.B."/>
            <person name="Tian J.H."/>
            <person name="Sheng Y."/>
            <person name="Liu T."/>
            <person name="Pan Y.S."/>
            <person name="Xia L.Y."/>
            <person name="Li J."/>
            <person name="Zhao F."/>
            <person name="Cao W.C."/>
        </authorList>
    </citation>
    <scope>NUCLEOTIDE SEQUENCE</scope>
    <source>
        <strain evidence="2">Rsan-2018</strain>
    </source>
</reference>
<keyword evidence="3" id="KW-1185">Reference proteome</keyword>